<gene>
    <name evidence="5" type="ORF">HC031_12755</name>
</gene>
<dbReference type="RefSeq" id="WP_167925485.1">
    <property type="nucleotide sequence ID" value="NZ_JAATVY010000007.1"/>
</dbReference>
<keyword evidence="2" id="KW-0560">Oxidoreductase</keyword>
<organism evidence="5 6">
    <name type="scientific">Planosporangium thailandense</name>
    <dbReference type="NCBI Taxonomy" id="765197"/>
    <lineage>
        <taxon>Bacteria</taxon>
        <taxon>Bacillati</taxon>
        <taxon>Actinomycetota</taxon>
        <taxon>Actinomycetes</taxon>
        <taxon>Micromonosporales</taxon>
        <taxon>Micromonosporaceae</taxon>
        <taxon>Planosporangium</taxon>
    </lineage>
</organism>
<dbReference type="PANTHER" id="PTHR22604:SF105">
    <property type="entry name" value="TRANS-1,2-DIHYDROBENZENE-1,2-DIOL DEHYDROGENASE"/>
    <property type="match status" value="1"/>
</dbReference>
<evidence type="ECO:0000259" key="3">
    <source>
        <dbReference type="Pfam" id="PF01408"/>
    </source>
</evidence>
<feature type="domain" description="Gfo/Idh/MocA-like oxidoreductase N-terminal" evidence="3">
    <location>
        <begin position="4"/>
        <end position="121"/>
    </location>
</feature>
<dbReference type="SUPFAM" id="SSF51735">
    <property type="entry name" value="NAD(P)-binding Rossmann-fold domains"/>
    <property type="match status" value="1"/>
</dbReference>
<dbReference type="Proteomes" id="UP000722989">
    <property type="component" value="Unassembled WGS sequence"/>
</dbReference>
<dbReference type="InterPro" id="IPR036291">
    <property type="entry name" value="NAD(P)-bd_dom_sf"/>
</dbReference>
<evidence type="ECO:0000256" key="1">
    <source>
        <dbReference type="ARBA" id="ARBA00010928"/>
    </source>
</evidence>
<evidence type="ECO:0000256" key="2">
    <source>
        <dbReference type="ARBA" id="ARBA00023002"/>
    </source>
</evidence>
<dbReference type="Gene3D" id="3.30.360.10">
    <property type="entry name" value="Dihydrodipicolinate Reductase, domain 2"/>
    <property type="match status" value="1"/>
</dbReference>
<dbReference type="Pfam" id="PF22725">
    <property type="entry name" value="GFO_IDH_MocA_C3"/>
    <property type="match status" value="1"/>
</dbReference>
<sequence length="336" mass="35700">MEPLRIGILGAARIAELAIVKPAMTTGTRLVVIAARDNERAAAFAAAHGVERAVATYDEVLADPEVDAVYNPLVNGLHATWNLAAIEAGKHVLSEKPFAANAEEAAEVRDAAHRAGVVVADGFHYLYHPVTRRLHELLAIGELGDLVRVETMMMMPDPGGADPRWSLALAGGALMDLGCYSVHAQRVLAPWGGGEPSLTAARAGERAAAPGVDEWLDADLVFPSGATGSARCHMAADRWEFSCRVVGTRGEATAPNFVQPHLDDRVVVQTPDGRRVEHLGTRSSYTYQLEAFTAAVRTGAPMPTDGDDAVVTMRLIDECYRAAGLSPRPGAGDPSR</sequence>
<dbReference type="SUPFAM" id="SSF55347">
    <property type="entry name" value="Glyceraldehyde-3-phosphate dehydrogenase-like, C-terminal domain"/>
    <property type="match status" value="1"/>
</dbReference>
<name>A0ABX0XX07_9ACTN</name>
<reference evidence="5 6" key="1">
    <citation type="submission" date="2020-03" db="EMBL/GenBank/DDBJ databases">
        <title>WGS of the type strain of Planosporangium spp.</title>
        <authorList>
            <person name="Thawai C."/>
        </authorList>
    </citation>
    <scope>NUCLEOTIDE SEQUENCE [LARGE SCALE GENOMIC DNA]</scope>
    <source>
        <strain evidence="5 6">TBRC 5610</strain>
    </source>
</reference>
<evidence type="ECO:0000313" key="6">
    <source>
        <dbReference type="Proteomes" id="UP000722989"/>
    </source>
</evidence>
<dbReference type="Pfam" id="PF01408">
    <property type="entry name" value="GFO_IDH_MocA"/>
    <property type="match status" value="1"/>
</dbReference>
<dbReference type="PANTHER" id="PTHR22604">
    <property type="entry name" value="OXIDOREDUCTASES"/>
    <property type="match status" value="1"/>
</dbReference>
<comment type="caution">
    <text evidence="5">The sequence shown here is derived from an EMBL/GenBank/DDBJ whole genome shotgun (WGS) entry which is preliminary data.</text>
</comment>
<dbReference type="Gene3D" id="3.40.50.720">
    <property type="entry name" value="NAD(P)-binding Rossmann-like Domain"/>
    <property type="match status" value="1"/>
</dbReference>
<feature type="domain" description="GFO/IDH/MocA-like oxidoreductase" evidence="4">
    <location>
        <begin position="132"/>
        <end position="252"/>
    </location>
</feature>
<dbReference type="EMBL" id="JAATVY010000007">
    <property type="protein sequence ID" value="NJC70577.1"/>
    <property type="molecule type" value="Genomic_DNA"/>
</dbReference>
<proteinExistence type="inferred from homology"/>
<keyword evidence="6" id="KW-1185">Reference proteome</keyword>
<dbReference type="InterPro" id="IPR055170">
    <property type="entry name" value="GFO_IDH_MocA-like_dom"/>
</dbReference>
<evidence type="ECO:0000259" key="4">
    <source>
        <dbReference type="Pfam" id="PF22725"/>
    </source>
</evidence>
<comment type="similarity">
    <text evidence="1">Belongs to the Gfo/Idh/MocA family.</text>
</comment>
<evidence type="ECO:0000313" key="5">
    <source>
        <dbReference type="EMBL" id="NJC70577.1"/>
    </source>
</evidence>
<accession>A0ABX0XX07</accession>
<dbReference type="InterPro" id="IPR050984">
    <property type="entry name" value="Gfo/Idh/MocA_domain"/>
</dbReference>
<protein>
    <submittedName>
        <fullName evidence="5">Gfo/Idh/MocA family oxidoreductase</fullName>
    </submittedName>
</protein>
<dbReference type="InterPro" id="IPR000683">
    <property type="entry name" value="Gfo/Idh/MocA-like_OxRdtase_N"/>
</dbReference>